<keyword evidence="2" id="KW-1185">Reference proteome</keyword>
<proteinExistence type="predicted"/>
<organism evidence="1 2">
    <name type="scientific">Arsukibacterium indicum</name>
    <dbReference type="NCBI Taxonomy" id="2848612"/>
    <lineage>
        <taxon>Bacteria</taxon>
        <taxon>Pseudomonadati</taxon>
        <taxon>Pseudomonadota</taxon>
        <taxon>Gammaproteobacteria</taxon>
        <taxon>Chromatiales</taxon>
        <taxon>Chromatiaceae</taxon>
        <taxon>Arsukibacterium</taxon>
    </lineage>
</organism>
<dbReference type="EMBL" id="JAHRID010000001">
    <property type="protein sequence ID" value="MBV2127789.1"/>
    <property type="molecule type" value="Genomic_DNA"/>
</dbReference>
<evidence type="ECO:0000313" key="2">
    <source>
        <dbReference type="Proteomes" id="UP000704611"/>
    </source>
</evidence>
<dbReference type="RefSeq" id="WP_217666639.1">
    <property type="nucleotide sequence ID" value="NZ_JAHRID010000001.1"/>
</dbReference>
<comment type="caution">
    <text evidence="1">The sequence shown here is derived from an EMBL/GenBank/DDBJ whole genome shotgun (WGS) entry which is preliminary data.</text>
</comment>
<accession>A0ABS6MHE2</accession>
<reference evidence="1 2" key="1">
    <citation type="submission" date="2021-06" db="EMBL/GenBank/DDBJ databases">
        <title>Rheinheimera indica sp. nov., isolated from deep-sea sediment.</title>
        <authorList>
            <person name="Wang Z."/>
            <person name="Zhang X.-Y."/>
        </authorList>
    </citation>
    <scope>NUCLEOTIDE SEQUENCE [LARGE SCALE GENOMIC DNA]</scope>
    <source>
        <strain evidence="1 2">SM2107</strain>
    </source>
</reference>
<protein>
    <submittedName>
        <fullName evidence="1">Type II secretion system GspH family protein</fullName>
    </submittedName>
</protein>
<name>A0ABS6MHE2_9GAMM</name>
<dbReference type="Proteomes" id="UP000704611">
    <property type="component" value="Unassembled WGS sequence"/>
</dbReference>
<gene>
    <name evidence="1" type="ORF">KQY15_01595</name>
</gene>
<evidence type="ECO:0000313" key="1">
    <source>
        <dbReference type="EMBL" id="MBV2127789.1"/>
    </source>
</evidence>
<dbReference type="InterPro" id="IPR012902">
    <property type="entry name" value="N_methyl_site"/>
</dbReference>
<dbReference type="Pfam" id="PF07963">
    <property type="entry name" value="N_methyl"/>
    <property type="match status" value="1"/>
</dbReference>
<dbReference type="PROSITE" id="PS00409">
    <property type="entry name" value="PROKAR_NTER_METHYL"/>
    <property type="match status" value="1"/>
</dbReference>
<sequence length="141" mass="15444">MKHCRGLTLVEVLIAAVILFAALSLSAVTIQTLRQSSAQAGKVIKTLQPARMIALTIQQQIRTNPQDTLSGSGSLENVSFQWQAVVIRTGSAPPRFDAGTVSSGADSIERFRLYQVELQLSFDGRTEQLQFKELAWLPPAF</sequence>